<accession>A0A8J6LUN8</accession>
<proteinExistence type="predicted"/>
<dbReference type="InterPro" id="IPR036866">
    <property type="entry name" value="RibonucZ/Hydroxyglut_hydro"/>
</dbReference>
<evidence type="ECO:0000259" key="1">
    <source>
        <dbReference type="SMART" id="SM00849"/>
    </source>
</evidence>
<dbReference type="PANTHER" id="PTHR42951">
    <property type="entry name" value="METALLO-BETA-LACTAMASE DOMAIN-CONTAINING"/>
    <property type="match status" value="1"/>
</dbReference>
<dbReference type="AlphaFoldDB" id="A0A8J6LUN8"/>
<dbReference type="EMBL" id="JACOGI010000002">
    <property type="protein sequence ID" value="MBC3516934.1"/>
    <property type="molecule type" value="Genomic_DNA"/>
</dbReference>
<sequence length="290" mass="32691">MEMKRLTERVYMTGHDHATDRPALGAIVGERATLIVDSGNSAAHARLFLEQLAAVPGAEPRYLALTHWHWDHVFGAAEMDLTTIAHPLTQQKLRQMQSYRWDDAALQERVQTGEEIAFCAENIIKEHPGALRESIAIRPADILYDGRLTVDLGGVTCEIFSLGGEHSADSTAVYCPQEQVLFLGDGMCQEMFEGPWSYDLPDYEARLQKIEGLPCKWYVNAHWDPQNADDFARAAAQMRALGKLVGAETDSVRVYAQYRRQYGAEPDEAAREILDSYLWGNRKRGRQPLR</sequence>
<dbReference type="Gene3D" id="3.60.15.10">
    <property type="entry name" value="Ribonuclease Z/Hydroxyacylglutathione hydrolase-like"/>
    <property type="match status" value="1"/>
</dbReference>
<organism evidence="2 3">
    <name type="scientific">Neobittarella massiliensis</name>
    <name type="common">ex Bilen et al. 2018</name>
    <dbReference type="NCBI Taxonomy" id="2041842"/>
    <lineage>
        <taxon>Bacteria</taxon>
        <taxon>Bacillati</taxon>
        <taxon>Bacillota</taxon>
        <taxon>Clostridia</taxon>
        <taxon>Eubacteriales</taxon>
        <taxon>Oscillospiraceae</taxon>
        <taxon>Neobittarella (ex Bilen et al. 2018)</taxon>
    </lineage>
</organism>
<protein>
    <submittedName>
        <fullName evidence="2">MBL fold metallo-hydrolase</fullName>
    </submittedName>
</protein>
<gene>
    <name evidence="2" type="ORF">H8K20_11050</name>
</gene>
<comment type="caution">
    <text evidence="2">The sequence shown here is derived from an EMBL/GenBank/DDBJ whole genome shotgun (WGS) entry which is preliminary data.</text>
</comment>
<name>A0A8J6LUN8_9FIRM</name>
<dbReference type="InterPro" id="IPR001279">
    <property type="entry name" value="Metallo-B-lactamas"/>
</dbReference>
<dbReference type="Proteomes" id="UP000597668">
    <property type="component" value="Unassembled WGS sequence"/>
</dbReference>
<feature type="domain" description="Metallo-beta-lactamase" evidence="1">
    <location>
        <begin position="22"/>
        <end position="222"/>
    </location>
</feature>
<dbReference type="SUPFAM" id="SSF56281">
    <property type="entry name" value="Metallo-hydrolase/oxidoreductase"/>
    <property type="match status" value="1"/>
</dbReference>
<evidence type="ECO:0000313" key="3">
    <source>
        <dbReference type="Proteomes" id="UP000597668"/>
    </source>
</evidence>
<evidence type="ECO:0000313" key="2">
    <source>
        <dbReference type="EMBL" id="MBC3516934.1"/>
    </source>
</evidence>
<dbReference type="PANTHER" id="PTHR42951:SF4">
    <property type="entry name" value="ACYL-COENZYME A THIOESTERASE MBLAC2"/>
    <property type="match status" value="1"/>
</dbReference>
<dbReference type="SMART" id="SM00849">
    <property type="entry name" value="Lactamase_B"/>
    <property type="match status" value="1"/>
</dbReference>
<dbReference type="InterPro" id="IPR050855">
    <property type="entry name" value="NDM-1-like"/>
</dbReference>
<keyword evidence="3" id="KW-1185">Reference proteome</keyword>
<reference evidence="2" key="1">
    <citation type="submission" date="2020-08" db="EMBL/GenBank/DDBJ databases">
        <authorList>
            <person name="Liu C."/>
            <person name="Sun Q."/>
        </authorList>
    </citation>
    <scope>NUCLEOTIDE SEQUENCE</scope>
    <source>
        <strain evidence="2">NSJ-65</strain>
    </source>
</reference>
<dbReference type="Pfam" id="PF00753">
    <property type="entry name" value="Lactamase_B"/>
    <property type="match status" value="1"/>
</dbReference>